<proteinExistence type="predicted"/>
<dbReference type="Proteomes" id="UP000002497">
    <property type="component" value="Unassembled WGS sequence"/>
</dbReference>
<dbReference type="VEuPathDB" id="FungiDB:CPSG_07284"/>
<evidence type="ECO:0000313" key="2">
    <source>
        <dbReference type="Proteomes" id="UP000002497"/>
    </source>
</evidence>
<dbReference type="EMBL" id="GL636498">
    <property type="protein sequence ID" value="EFW16234.1"/>
    <property type="molecule type" value="Genomic_DNA"/>
</dbReference>
<evidence type="ECO:0000313" key="1">
    <source>
        <dbReference type="EMBL" id="EFW16234.1"/>
    </source>
</evidence>
<dbReference type="HOGENOM" id="CLU_1343128_0_0_1"/>
<keyword evidence="2" id="KW-1185">Reference proteome</keyword>
<name>E9DBT2_COCPS</name>
<reference evidence="2" key="2">
    <citation type="submission" date="2010-03" db="EMBL/GenBank/DDBJ databases">
        <title>The genome sequence of Coccidioides posadasii strain Silveira.</title>
        <authorList>
            <consortium name="The Broad Institute Genome Sequencing Center for Infectious Disease"/>
            <person name="Neafsey D."/>
            <person name="Orbach M."/>
            <person name="Henn M.R."/>
            <person name="Cole G.T."/>
            <person name="Galgiani J."/>
            <person name="Gardner M.J."/>
            <person name="Kirkland T.N."/>
            <person name="Taylor J.W."/>
            <person name="Young S.K."/>
            <person name="Zeng Q."/>
            <person name="Koehrsen M."/>
            <person name="Alvarado L."/>
            <person name="Berlin A."/>
            <person name="Borenstein D."/>
            <person name="Chapman S.B."/>
            <person name="Chen Z."/>
            <person name="Engels R."/>
            <person name="Freedman E."/>
            <person name="Gellesch M."/>
            <person name="Goldberg J."/>
            <person name="Griggs A."/>
            <person name="Gujja S."/>
            <person name="Heilman E."/>
            <person name="Heiman D."/>
            <person name="Howarth C."/>
            <person name="Jen D."/>
            <person name="Larson L."/>
            <person name="Mehta T."/>
            <person name="Neiman D."/>
            <person name="Park D."/>
            <person name="Pearson M."/>
            <person name="Richards J."/>
            <person name="Roberts A."/>
            <person name="Saif S."/>
            <person name="Shea T."/>
            <person name="Shenoy N."/>
            <person name="Sisk P."/>
            <person name="Stolte C."/>
            <person name="Sykes S."/>
            <person name="Walk T."/>
            <person name="White J."/>
            <person name="Yandava C."/>
            <person name="Haas B."/>
            <person name="Nusbaum C."/>
            <person name="Birren B."/>
        </authorList>
    </citation>
    <scope>NUCLEOTIDE SEQUENCE [LARGE SCALE GENOMIC DNA]</scope>
    <source>
        <strain evidence="2">RMSCC 757 / Silveira</strain>
    </source>
</reference>
<sequence>MHMVKAWQQFDLAICYCAHSGFLSSTFIELHWKRQNIFRSFCRGKQESQNPQYSLPVPLHPTMTNSVFDLDTTSQAQTLVPWDESLYDAPTPGHFGGTPSTQYSFSPSPHPTLQETDQLGFLPLAGWDQEGEYEENPPRYICYTIAWKIVLNRKSVCRDTEQDLVVTPSDYWTEILKPKMESSLHVKRRNQRVRSDGTDCCICK</sequence>
<reference evidence="2" key="1">
    <citation type="journal article" date="2010" name="Genome Res.">
        <title>Population genomic sequencing of Coccidioides fungi reveals recent hybridization and transposon control.</title>
        <authorList>
            <person name="Neafsey D.E."/>
            <person name="Barker B.M."/>
            <person name="Sharpton T.J."/>
            <person name="Stajich J.E."/>
            <person name="Park D.J."/>
            <person name="Whiston E."/>
            <person name="Hung C.-Y."/>
            <person name="McMahan C."/>
            <person name="White J."/>
            <person name="Sykes S."/>
            <person name="Heiman D."/>
            <person name="Young S."/>
            <person name="Zeng Q."/>
            <person name="Abouelleil A."/>
            <person name="Aftuck L."/>
            <person name="Bessette D."/>
            <person name="Brown A."/>
            <person name="FitzGerald M."/>
            <person name="Lui A."/>
            <person name="Macdonald J.P."/>
            <person name="Priest M."/>
            <person name="Orbach M.J."/>
            <person name="Galgiani J.N."/>
            <person name="Kirkland T.N."/>
            <person name="Cole G.T."/>
            <person name="Birren B.W."/>
            <person name="Henn M.R."/>
            <person name="Taylor J.W."/>
            <person name="Rounsley S.D."/>
        </authorList>
    </citation>
    <scope>NUCLEOTIDE SEQUENCE [LARGE SCALE GENOMIC DNA]</scope>
    <source>
        <strain evidence="2">RMSCC 757 / Silveira</strain>
    </source>
</reference>
<dbReference type="STRING" id="443226.E9DBT2"/>
<accession>E9DBT2</accession>
<protein>
    <submittedName>
        <fullName evidence="1">Uncharacterized protein</fullName>
    </submittedName>
</protein>
<organism evidence="2">
    <name type="scientific">Coccidioides posadasii (strain RMSCC 757 / Silveira)</name>
    <name type="common">Valley fever fungus</name>
    <dbReference type="NCBI Taxonomy" id="443226"/>
    <lineage>
        <taxon>Eukaryota</taxon>
        <taxon>Fungi</taxon>
        <taxon>Dikarya</taxon>
        <taxon>Ascomycota</taxon>
        <taxon>Pezizomycotina</taxon>
        <taxon>Eurotiomycetes</taxon>
        <taxon>Eurotiomycetidae</taxon>
        <taxon>Onygenales</taxon>
        <taxon>Onygenaceae</taxon>
        <taxon>Coccidioides</taxon>
    </lineage>
</organism>
<dbReference type="OMA" id="LAICYCA"/>
<dbReference type="VEuPathDB" id="FungiDB:D8B26_006068"/>
<gene>
    <name evidence="1" type="ORF">CPSG_07284</name>
</gene>
<dbReference type="AlphaFoldDB" id="E9DBT2"/>